<evidence type="ECO:0000313" key="6">
    <source>
        <dbReference type="Proteomes" id="UP000198994"/>
    </source>
</evidence>
<name>A0A1G7K6Z1_9RHOB</name>
<evidence type="ECO:0000256" key="3">
    <source>
        <dbReference type="ARBA" id="ARBA00023163"/>
    </source>
</evidence>
<dbReference type="InterPro" id="IPR036390">
    <property type="entry name" value="WH_DNA-bd_sf"/>
</dbReference>
<dbReference type="CDD" id="cd07377">
    <property type="entry name" value="WHTH_GntR"/>
    <property type="match status" value="1"/>
</dbReference>
<dbReference type="InterPro" id="IPR000524">
    <property type="entry name" value="Tscrpt_reg_HTH_GntR"/>
</dbReference>
<evidence type="ECO:0000259" key="4">
    <source>
        <dbReference type="PROSITE" id="PS50949"/>
    </source>
</evidence>
<keyword evidence="6" id="KW-1185">Reference proteome</keyword>
<dbReference type="PROSITE" id="PS50949">
    <property type="entry name" value="HTH_GNTR"/>
    <property type="match status" value="1"/>
</dbReference>
<dbReference type="SMART" id="SM00895">
    <property type="entry name" value="FCD"/>
    <property type="match status" value="1"/>
</dbReference>
<dbReference type="AlphaFoldDB" id="A0A1G7K6Z1"/>
<dbReference type="Proteomes" id="UP000198994">
    <property type="component" value="Unassembled WGS sequence"/>
</dbReference>
<feature type="domain" description="HTH gntR-type" evidence="4">
    <location>
        <begin position="6"/>
        <end position="73"/>
    </location>
</feature>
<gene>
    <name evidence="5" type="ORF">SAMN04488105_11772</name>
</gene>
<dbReference type="OrthoDB" id="7834120at2"/>
<evidence type="ECO:0000256" key="2">
    <source>
        <dbReference type="ARBA" id="ARBA00023125"/>
    </source>
</evidence>
<dbReference type="InterPro" id="IPR008920">
    <property type="entry name" value="TF_FadR/GntR_C"/>
</dbReference>
<dbReference type="Gene3D" id="1.10.10.10">
    <property type="entry name" value="Winged helix-like DNA-binding domain superfamily/Winged helix DNA-binding domain"/>
    <property type="match status" value="1"/>
</dbReference>
<accession>A0A1G7K6Z1</accession>
<dbReference type="Gene3D" id="1.20.120.530">
    <property type="entry name" value="GntR ligand-binding domain-like"/>
    <property type="match status" value="1"/>
</dbReference>
<evidence type="ECO:0000256" key="1">
    <source>
        <dbReference type="ARBA" id="ARBA00023015"/>
    </source>
</evidence>
<sequence>METPQEPLAGQIAAQLRRAILRGTLPPGAQIKERDSAAAMGVSRTPMREAIRILAKDGLVLLRPSRSPVVAHLTSQEARDMVAVLQALETLSARLACAAASDAELEALTALHERIAGSYSALDPIEAFELDMSFHIRIAEASHNPALAETHGAYLARLWRARYLCGRLQRNRARVVANHDSILRALCSRDVDAVTGAVEDHLSNLADDIAAALESEAAAIDGATDLEDDR</sequence>
<dbReference type="PANTHER" id="PTHR43537">
    <property type="entry name" value="TRANSCRIPTIONAL REGULATOR, GNTR FAMILY"/>
    <property type="match status" value="1"/>
</dbReference>
<proteinExistence type="predicted"/>
<reference evidence="6" key="1">
    <citation type="submission" date="2016-10" db="EMBL/GenBank/DDBJ databases">
        <authorList>
            <person name="Varghese N."/>
            <person name="Submissions S."/>
        </authorList>
    </citation>
    <scope>NUCLEOTIDE SEQUENCE [LARGE SCALE GENOMIC DNA]</scope>
    <source>
        <strain evidence="6">DSM 10146</strain>
    </source>
</reference>
<dbReference type="InterPro" id="IPR011711">
    <property type="entry name" value="GntR_C"/>
</dbReference>
<dbReference type="SUPFAM" id="SSF48008">
    <property type="entry name" value="GntR ligand-binding domain-like"/>
    <property type="match status" value="1"/>
</dbReference>
<dbReference type="GO" id="GO:0003677">
    <property type="term" value="F:DNA binding"/>
    <property type="evidence" value="ECO:0007669"/>
    <property type="project" value="UniProtKB-KW"/>
</dbReference>
<organism evidence="5 6">
    <name type="scientific">Salipiger thiooxidans</name>
    <dbReference type="NCBI Taxonomy" id="282683"/>
    <lineage>
        <taxon>Bacteria</taxon>
        <taxon>Pseudomonadati</taxon>
        <taxon>Pseudomonadota</taxon>
        <taxon>Alphaproteobacteria</taxon>
        <taxon>Rhodobacterales</taxon>
        <taxon>Roseobacteraceae</taxon>
        <taxon>Salipiger</taxon>
    </lineage>
</organism>
<dbReference type="Pfam" id="PF00392">
    <property type="entry name" value="GntR"/>
    <property type="match status" value="1"/>
</dbReference>
<dbReference type="RefSeq" id="WP_008886089.1">
    <property type="nucleotide sequence ID" value="NZ_FNAV01000017.1"/>
</dbReference>
<protein>
    <submittedName>
        <fullName evidence="5">Transcriptional regulator, GntR family</fullName>
    </submittedName>
</protein>
<dbReference type="SMART" id="SM00345">
    <property type="entry name" value="HTH_GNTR"/>
    <property type="match status" value="1"/>
</dbReference>
<evidence type="ECO:0000313" key="5">
    <source>
        <dbReference type="EMBL" id="SDF32830.1"/>
    </source>
</evidence>
<dbReference type="STRING" id="282683.SAMN04488105_11772"/>
<dbReference type="InterPro" id="IPR036388">
    <property type="entry name" value="WH-like_DNA-bd_sf"/>
</dbReference>
<dbReference type="EMBL" id="FNAV01000017">
    <property type="protein sequence ID" value="SDF32830.1"/>
    <property type="molecule type" value="Genomic_DNA"/>
</dbReference>
<dbReference type="Pfam" id="PF07729">
    <property type="entry name" value="FCD"/>
    <property type="match status" value="1"/>
</dbReference>
<keyword evidence="1" id="KW-0805">Transcription regulation</keyword>
<keyword evidence="2" id="KW-0238">DNA-binding</keyword>
<keyword evidence="3" id="KW-0804">Transcription</keyword>
<dbReference type="PANTHER" id="PTHR43537:SF50">
    <property type="entry name" value="TRANSCRIPTIONAL REGULATORY PROTEIN"/>
    <property type="match status" value="1"/>
</dbReference>
<dbReference type="GO" id="GO:0003700">
    <property type="term" value="F:DNA-binding transcription factor activity"/>
    <property type="evidence" value="ECO:0007669"/>
    <property type="project" value="InterPro"/>
</dbReference>
<dbReference type="SUPFAM" id="SSF46785">
    <property type="entry name" value="Winged helix' DNA-binding domain"/>
    <property type="match status" value="1"/>
</dbReference>